<keyword evidence="3 12" id="KW-0808">Transferase</keyword>
<gene>
    <name evidence="12" type="primary">dnaG</name>
    <name evidence="14" type="ORF">LS71_008790</name>
</gene>
<organism evidence="14 15">
    <name type="scientific">Helicobacter jaachi</name>
    <dbReference type="NCBI Taxonomy" id="1677920"/>
    <lineage>
        <taxon>Bacteria</taxon>
        <taxon>Pseudomonadati</taxon>
        <taxon>Campylobacterota</taxon>
        <taxon>Epsilonproteobacteria</taxon>
        <taxon>Campylobacterales</taxon>
        <taxon>Helicobacteraceae</taxon>
        <taxon>Helicobacter</taxon>
    </lineage>
</organism>
<evidence type="ECO:0000256" key="6">
    <source>
        <dbReference type="ARBA" id="ARBA00022723"/>
    </source>
</evidence>
<keyword evidence="4 12" id="KW-0548">Nucleotidyltransferase</keyword>
<evidence type="ECO:0000256" key="7">
    <source>
        <dbReference type="ARBA" id="ARBA00022771"/>
    </source>
</evidence>
<dbReference type="GO" id="GO:0003899">
    <property type="term" value="F:DNA-directed RNA polymerase activity"/>
    <property type="evidence" value="ECO:0007669"/>
    <property type="project" value="UniProtKB-UniRule"/>
</dbReference>
<dbReference type="SMART" id="SM00493">
    <property type="entry name" value="TOPRIM"/>
    <property type="match status" value="1"/>
</dbReference>
<evidence type="ECO:0000256" key="12">
    <source>
        <dbReference type="HAMAP-Rule" id="MF_00974"/>
    </source>
</evidence>
<dbReference type="FunFam" id="3.90.580.10:FF:000001">
    <property type="entry name" value="DNA primase"/>
    <property type="match status" value="1"/>
</dbReference>
<dbReference type="SUPFAM" id="SSF57783">
    <property type="entry name" value="Zinc beta-ribbon"/>
    <property type="match status" value="1"/>
</dbReference>
<dbReference type="GO" id="GO:0000428">
    <property type="term" value="C:DNA-directed RNA polymerase complex"/>
    <property type="evidence" value="ECO:0007669"/>
    <property type="project" value="UniProtKB-KW"/>
</dbReference>
<dbReference type="Gene3D" id="3.90.980.10">
    <property type="entry name" value="DNA primase, catalytic core, N-terminal domain"/>
    <property type="match status" value="1"/>
</dbReference>
<keyword evidence="2 12" id="KW-0639">Primosome</keyword>
<keyword evidence="5 12" id="KW-0235">DNA replication</keyword>
<dbReference type="InterPro" id="IPR036977">
    <property type="entry name" value="DNA_primase_Znf_CHC2"/>
</dbReference>
<evidence type="ECO:0000256" key="1">
    <source>
        <dbReference type="ARBA" id="ARBA00022478"/>
    </source>
</evidence>
<dbReference type="HAMAP" id="MF_00974">
    <property type="entry name" value="DNA_primase_DnaG"/>
    <property type="match status" value="1"/>
</dbReference>
<dbReference type="InterPro" id="IPR013264">
    <property type="entry name" value="DNAG_N"/>
</dbReference>
<evidence type="ECO:0000256" key="10">
    <source>
        <dbReference type="ARBA" id="ARBA00023125"/>
    </source>
</evidence>
<dbReference type="Gene3D" id="1.10.860.10">
    <property type="entry name" value="DNAb Helicase, Chain A"/>
    <property type="match status" value="1"/>
</dbReference>
<comment type="function">
    <text evidence="12">RNA polymerase that catalyzes the synthesis of short RNA molecules used as primers for DNA polymerase during DNA replication.</text>
</comment>
<dbReference type="InterPro" id="IPR031988">
    <property type="entry name" value="DnaG_HBD"/>
</dbReference>
<dbReference type="SUPFAM" id="SSF56731">
    <property type="entry name" value="DNA primase core"/>
    <property type="match status" value="1"/>
</dbReference>
<dbReference type="Pfam" id="PF16730">
    <property type="entry name" value="DnaGprimase_HBD"/>
    <property type="match status" value="1"/>
</dbReference>
<dbReference type="InterPro" id="IPR016136">
    <property type="entry name" value="DNA_helicase_N/primase_C"/>
</dbReference>
<evidence type="ECO:0000259" key="13">
    <source>
        <dbReference type="PROSITE" id="PS50880"/>
    </source>
</evidence>
<dbReference type="GO" id="GO:0008270">
    <property type="term" value="F:zinc ion binding"/>
    <property type="evidence" value="ECO:0007669"/>
    <property type="project" value="UniProtKB-UniRule"/>
</dbReference>
<dbReference type="RefSeq" id="WP_034355755.1">
    <property type="nucleotide sequence ID" value="NZ_JRPR02000012.1"/>
</dbReference>
<evidence type="ECO:0000256" key="8">
    <source>
        <dbReference type="ARBA" id="ARBA00022833"/>
    </source>
</evidence>
<keyword evidence="11 12" id="KW-0804">Transcription</keyword>
<comment type="caution">
    <text evidence="14">The sequence shown here is derived from an EMBL/GenBank/DDBJ whole genome shotgun (WGS) entry which is preliminary data.</text>
</comment>
<dbReference type="NCBIfam" id="TIGR01391">
    <property type="entry name" value="dnaG"/>
    <property type="match status" value="1"/>
</dbReference>
<evidence type="ECO:0000256" key="11">
    <source>
        <dbReference type="ARBA" id="ARBA00023163"/>
    </source>
</evidence>
<evidence type="ECO:0000313" key="14">
    <source>
        <dbReference type="EMBL" id="TLD95122.1"/>
    </source>
</evidence>
<comment type="cofactor">
    <cofactor evidence="12">
        <name>Zn(2+)</name>
        <dbReference type="ChEBI" id="CHEBI:29105"/>
    </cofactor>
    <text evidence="12">Binds 1 zinc ion per monomer.</text>
</comment>
<dbReference type="InterPro" id="IPR006295">
    <property type="entry name" value="DNA_primase_DnaG"/>
</dbReference>
<comment type="subunit">
    <text evidence="12">Monomer. Interacts with DnaB.</text>
</comment>
<proteinExistence type="inferred from homology"/>
<dbReference type="GO" id="GO:0003677">
    <property type="term" value="F:DNA binding"/>
    <property type="evidence" value="ECO:0007669"/>
    <property type="project" value="UniProtKB-KW"/>
</dbReference>
<dbReference type="Pfam" id="PF13155">
    <property type="entry name" value="Toprim_2"/>
    <property type="match status" value="1"/>
</dbReference>
<evidence type="ECO:0000256" key="3">
    <source>
        <dbReference type="ARBA" id="ARBA00022679"/>
    </source>
</evidence>
<dbReference type="GO" id="GO:0005737">
    <property type="term" value="C:cytoplasm"/>
    <property type="evidence" value="ECO:0007669"/>
    <property type="project" value="TreeGrafter"/>
</dbReference>
<dbReference type="PROSITE" id="PS50880">
    <property type="entry name" value="TOPRIM"/>
    <property type="match status" value="1"/>
</dbReference>
<dbReference type="InterPro" id="IPR037068">
    <property type="entry name" value="DNA_primase_core_N_sf"/>
</dbReference>
<comment type="domain">
    <text evidence="12">Contains an N-terminal zinc-binding domain, a central core domain that contains the primase activity, and a C-terminal DnaB-binding domain.</text>
</comment>
<dbReference type="AlphaFoldDB" id="A0A4V6I285"/>
<dbReference type="PANTHER" id="PTHR30313:SF2">
    <property type="entry name" value="DNA PRIMASE"/>
    <property type="match status" value="1"/>
</dbReference>
<comment type="catalytic activity">
    <reaction evidence="12">
        <text>ssDNA + n NTP = ssDNA/pppN(pN)n-1 hybrid + (n-1) diphosphate.</text>
        <dbReference type="EC" id="2.7.7.101"/>
    </reaction>
</comment>
<accession>A0A4V6I285</accession>
<keyword evidence="1 12" id="KW-0240">DNA-directed RNA polymerase</keyword>
<dbReference type="EC" id="2.7.7.101" evidence="12"/>
<dbReference type="Gene3D" id="3.90.580.10">
    <property type="entry name" value="Zinc finger, CHC2-type domain"/>
    <property type="match status" value="1"/>
</dbReference>
<dbReference type="Pfam" id="PF01807">
    <property type="entry name" value="Zn_ribbon_DnaG"/>
    <property type="match status" value="1"/>
</dbReference>
<dbReference type="SMART" id="SM00400">
    <property type="entry name" value="ZnF_CHCC"/>
    <property type="match status" value="1"/>
</dbReference>
<dbReference type="GO" id="GO:1990077">
    <property type="term" value="C:primosome complex"/>
    <property type="evidence" value="ECO:0007669"/>
    <property type="project" value="UniProtKB-KW"/>
</dbReference>
<keyword evidence="7 12" id="KW-0863">Zinc-finger</keyword>
<keyword evidence="10 12" id="KW-0238">DNA-binding</keyword>
<dbReference type="STRING" id="1677920.LS71_07075"/>
<dbReference type="CDD" id="cd03364">
    <property type="entry name" value="TOPRIM_DnaG_primases"/>
    <property type="match status" value="1"/>
</dbReference>
<dbReference type="EMBL" id="JRPR02000012">
    <property type="protein sequence ID" value="TLD95122.1"/>
    <property type="molecule type" value="Genomic_DNA"/>
</dbReference>
<dbReference type="InterPro" id="IPR006171">
    <property type="entry name" value="TOPRIM_dom"/>
</dbReference>
<reference evidence="14 15" key="1">
    <citation type="journal article" date="2014" name="Genome Announc.">
        <title>Draft genome sequences of eight enterohepatic helicobacter species isolated from both laboratory and wild rodents.</title>
        <authorList>
            <person name="Sheh A."/>
            <person name="Shen Z."/>
            <person name="Fox J.G."/>
        </authorList>
    </citation>
    <scope>NUCLEOTIDE SEQUENCE [LARGE SCALE GENOMIC DNA]</scope>
    <source>
        <strain evidence="14 15">MIT 09-6949</strain>
    </source>
</reference>
<dbReference type="PANTHER" id="PTHR30313">
    <property type="entry name" value="DNA PRIMASE"/>
    <property type="match status" value="1"/>
</dbReference>
<dbReference type="InterPro" id="IPR050219">
    <property type="entry name" value="DnaG_primase"/>
</dbReference>
<evidence type="ECO:0000256" key="9">
    <source>
        <dbReference type="ARBA" id="ARBA00022842"/>
    </source>
</evidence>
<dbReference type="InterPro" id="IPR002694">
    <property type="entry name" value="Znf_CHC2"/>
</dbReference>
<keyword evidence="8 12" id="KW-0862">Zinc</keyword>
<keyword evidence="9" id="KW-0460">Magnesium</keyword>
<dbReference type="Gene3D" id="3.40.1360.10">
    <property type="match status" value="1"/>
</dbReference>
<dbReference type="OrthoDB" id="9803773at2"/>
<evidence type="ECO:0000256" key="5">
    <source>
        <dbReference type="ARBA" id="ARBA00022705"/>
    </source>
</evidence>
<feature type="domain" description="Toprim" evidence="13">
    <location>
        <begin position="244"/>
        <end position="325"/>
    </location>
</feature>
<evidence type="ECO:0000256" key="4">
    <source>
        <dbReference type="ARBA" id="ARBA00022695"/>
    </source>
</evidence>
<keyword evidence="15" id="KW-1185">Reference proteome</keyword>
<dbReference type="GO" id="GO:0006269">
    <property type="term" value="P:DNA replication, synthesis of primer"/>
    <property type="evidence" value="ECO:0007669"/>
    <property type="project" value="UniProtKB-UniRule"/>
</dbReference>
<dbReference type="InterPro" id="IPR030846">
    <property type="entry name" value="DnaG_bac"/>
</dbReference>
<feature type="zinc finger region" description="CHC2-type" evidence="12">
    <location>
        <begin position="37"/>
        <end position="61"/>
    </location>
</feature>
<dbReference type="InterPro" id="IPR034151">
    <property type="entry name" value="TOPRIM_DnaG_bac"/>
</dbReference>
<name>A0A4V6I285_9HELI</name>
<protein>
    <recommendedName>
        <fullName evidence="12">DNA primase</fullName>
        <ecNumber evidence="12">2.7.7.101</ecNumber>
    </recommendedName>
</protein>
<evidence type="ECO:0000313" key="15">
    <source>
        <dbReference type="Proteomes" id="UP000029733"/>
    </source>
</evidence>
<dbReference type="Proteomes" id="UP000029733">
    <property type="component" value="Unassembled WGS sequence"/>
</dbReference>
<sequence length="550" mass="62231">MISKHSIEALKQSIDIVDVISSYIELRKSGVNYLACCPFHNEKTPSFVVNGAKGFYHCYGCGVGGDAIKFVMEYEKLNFVESVEKIASLLNFSLEYENNAPKKADSIVLDEMMRFYQKQLLQHKSSLEYLASRQVANASIEKFRLGYCGASFESINFLNAKALNKSEALEFGIIGRDNGREYARFSERIIFPIHSPNGKVVGFGGRTMKNAQAKYINSPQSKIFNKSKLLYGYYIAKEAIYKQKKIIVCEGYLDVIMLHQAGFDYAVATLGTALTKEHIPLLRKGEPKIILSYDGDKAGINAAFKAAKILIESGCDGGVVIFENGADPADMVANKQVQELSDKFAQPVAFVEFVLQHIAQKYELNNPTEKERALMESTQFLHTLSPILQEEYKPILSRLLSLPTRLIHTKPRYEQNAPFSTHSQDFSESVLIKTFLENPAFIDFAIEYIDISLFDYKKEEFALLMQKHYDEPKLLAIVLNERIKPLCDLNALKEHLRLFIANAYTRLLPQVPYFSDISLQDKGAMIKEIKTKILQLKKGELLPYVSPSTF</sequence>
<dbReference type="Pfam" id="PF08275">
    <property type="entry name" value="DNAG_N"/>
    <property type="match status" value="1"/>
</dbReference>
<evidence type="ECO:0000256" key="2">
    <source>
        <dbReference type="ARBA" id="ARBA00022515"/>
    </source>
</evidence>
<comment type="similarity">
    <text evidence="12">Belongs to the DnaG primase family.</text>
</comment>
<keyword evidence="6 12" id="KW-0479">Metal-binding</keyword>